<dbReference type="AlphaFoldDB" id="A0A2T0XRT7"/>
<dbReference type="PROSITE" id="PS51257">
    <property type="entry name" value="PROKAR_LIPOPROTEIN"/>
    <property type="match status" value="1"/>
</dbReference>
<evidence type="ECO:0000313" key="2">
    <source>
        <dbReference type="Proteomes" id="UP000252733"/>
    </source>
</evidence>
<dbReference type="OrthoDB" id="9766256at2"/>
<proteinExistence type="predicted"/>
<dbReference type="RefSeq" id="WP_106151638.1">
    <property type="nucleotide sequence ID" value="NZ_PVTS01000002.1"/>
</dbReference>
<comment type="caution">
    <text evidence="1">The sequence shown here is derived from an EMBL/GenBank/DDBJ whole genome shotgun (WGS) entry which is preliminary data.</text>
</comment>
<dbReference type="EMBL" id="QPIZ01000005">
    <property type="protein sequence ID" value="RCW37629.1"/>
    <property type="molecule type" value="Genomic_DNA"/>
</dbReference>
<keyword evidence="1" id="KW-0449">Lipoprotein</keyword>
<dbReference type="Gene3D" id="1.25.40.390">
    <property type="match status" value="2"/>
</dbReference>
<dbReference type="InterPro" id="IPR024302">
    <property type="entry name" value="SusD-like"/>
</dbReference>
<dbReference type="STRING" id="1168289.GCA_000259075_03601"/>
<evidence type="ECO:0000313" key="1">
    <source>
        <dbReference type="EMBL" id="RCW37629.1"/>
    </source>
</evidence>
<protein>
    <submittedName>
        <fullName evidence="1">SusD/RagB-like outer membrane lipoprotein</fullName>
    </submittedName>
</protein>
<organism evidence="1 2">
    <name type="scientific">Marinilabilia salmonicolor</name>
    <dbReference type="NCBI Taxonomy" id="989"/>
    <lineage>
        <taxon>Bacteria</taxon>
        <taxon>Pseudomonadati</taxon>
        <taxon>Bacteroidota</taxon>
        <taxon>Bacteroidia</taxon>
        <taxon>Marinilabiliales</taxon>
        <taxon>Marinilabiliaceae</taxon>
        <taxon>Marinilabilia</taxon>
    </lineage>
</organism>
<sequence>MKNISFILLGLFLITAIGCDKDEFAELNTDPAVLDEPDLRFSLTKAVEQMYENDYTTWFYNNFQYIFPWSQLTSEQGGNGPDINEMGPFGTQNIYRALFPQTRDIQYRIDQMSDEEKARHQVLKAITYPVQILPAMANSDLVGSVIYEEAGMAPFTNPPLITPEYDNQEELYNLWLNQLDEAINILSNAENQIDFGTQDLIYNGDYSKWAKFCNLLKLKIAARMINIDLPKALQIAEDVATSEAGYMNALGDDFIYHRGIKYYGTLEGMWIGYGGQNVINFLRDNLDPRLRFIFEKNGFNAEVVQAFIDAEVDLPPYVEQYVTYDGDGNFAGWAGPGEPWVRYHGIPLAPDAQLEGENDIYFNQGSLFRISAGDAEKSYAGTSLYSEKVVRTSYDYTYPTKPGGRVIQLKDNDPPLNVVLGSSAETNLYLAEFKLLGANIPGAAQDYFDQGVRLSVRRMDAVADNNQMPYYNSDPVYALDAEAEAASTKLKEGEIDALLTQPAYDLTTDGLEKVYIQQYINFANTPNDMWTLVRRAGIPKKNSNYLAWEDLLSSGNEITLPRRFRIGTPTEDSKNYENELNSVTEQGFTTGTLDPQVLNSERLWFDKNNPQYGAGSIN</sequence>
<dbReference type="Pfam" id="PF12741">
    <property type="entry name" value="SusD-like"/>
    <property type="match status" value="2"/>
</dbReference>
<keyword evidence="2" id="KW-1185">Reference proteome</keyword>
<accession>A0A2T0XRT7</accession>
<dbReference type="Proteomes" id="UP000252733">
    <property type="component" value="Unassembled WGS sequence"/>
</dbReference>
<name>A0A2T0XRT7_9BACT</name>
<reference evidence="1 2" key="1">
    <citation type="submission" date="2018-07" db="EMBL/GenBank/DDBJ databases">
        <title>Freshwater and sediment microbial communities from various areas in North America, analyzing microbe dynamics in response to fracking.</title>
        <authorList>
            <person name="Lamendella R."/>
        </authorList>
    </citation>
    <scope>NUCLEOTIDE SEQUENCE [LARGE SCALE GENOMIC DNA]</scope>
    <source>
        <strain evidence="1 2">160A</strain>
    </source>
</reference>
<gene>
    <name evidence="1" type="ORF">DFO77_105138</name>
</gene>
<dbReference type="InterPro" id="IPR011990">
    <property type="entry name" value="TPR-like_helical_dom_sf"/>
</dbReference>
<dbReference type="SUPFAM" id="SSF48452">
    <property type="entry name" value="TPR-like"/>
    <property type="match status" value="1"/>
</dbReference>